<evidence type="ECO:0000256" key="1">
    <source>
        <dbReference type="ARBA" id="ARBA00022443"/>
    </source>
</evidence>
<feature type="region of interest" description="Disordered" evidence="3">
    <location>
        <begin position="225"/>
        <end position="249"/>
    </location>
</feature>
<evidence type="ECO:0000313" key="5">
    <source>
        <dbReference type="EMBL" id="CDR36457.1"/>
    </source>
</evidence>
<feature type="compositionally biased region" description="Basic and acidic residues" evidence="3">
    <location>
        <begin position="480"/>
        <end position="491"/>
    </location>
</feature>
<dbReference type="GO" id="GO:0051017">
    <property type="term" value="P:actin filament bundle assembly"/>
    <property type="evidence" value="ECO:0007669"/>
    <property type="project" value="TreeGrafter"/>
</dbReference>
<dbReference type="PROSITE" id="PS50002">
    <property type="entry name" value="SH3"/>
    <property type="match status" value="1"/>
</dbReference>
<dbReference type="FunFam" id="2.30.30.40:FF:000072">
    <property type="entry name" value="Unconventional Myosin IB"/>
    <property type="match status" value="1"/>
</dbReference>
<dbReference type="PANTHER" id="PTHR15629:SF2">
    <property type="entry name" value="SH3 DOMAIN-CONTAINING YSC84-LIKE PROTEIN 1"/>
    <property type="match status" value="1"/>
</dbReference>
<dbReference type="GO" id="GO:0051015">
    <property type="term" value="F:actin filament binding"/>
    <property type="evidence" value="ECO:0007669"/>
    <property type="project" value="TreeGrafter"/>
</dbReference>
<dbReference type="InterPro" id="IPR036028">
    <property type="entry name" value="SH3-like_dom_sf"/>
</dbReference>
<proteinExistence type="predicted"/>
<keyword evidence="1 2" id="KW-0728">SH3 domain</keyword>
<dbReference type="Pfam" id="PF04366">
    <property type="entry name" value="Ysc84"/>
    <property type="match status" value="1"/>
</dbReference>
<evidence type="ECO:0000256" key="3">
    <source>
        <dbReference type="SAM" id="MobiDB-lite"/>
    </source>
</evidence>
<dbReference type="InterPro" id="IPR001452">
    <property type="entry name" value="SH3_domain"/>
</dbReference>
<feature type="compositionally biased region" description="Polar residues" evidence="3">
    <location>
        <begin position="424"/>
        <end position="449"/>
    </location>
</feature>
<dbReference type="GO" id="GO:0035091">
    <property type="term" value="F:phosphatidylinositol binding"/>
    <property type="evidence" value="ECO:0007669"/>
    <property type="project" value="TreeGrafter"/>
</dbReference>
<feature type="compositionally biased region" description="Polar residues" evidence="3">
    <location>
        <begin position="652"/>
        <end position="664"/>
    </location>
</feature>
<dbReference type="GO" id="GO:0030479">
    <property type="term" value="C:actin cortical patch"/>
    <property type="evidence" value="ECO:0007669"/>
    <property type="project" value="TreeGrafter"/>
</dbReference>
<accession>A0A061AFY0</accession>
<dbReference type="InterPro" id="IPR051702">
    <property type="entry name" value="SH3_domain_YSC84-like"/>
</dbReference>
<dbReference type="Gene3D" id="2.30.30.40">
    <property type="entry name" value="SH3 Domains"/>
    <property type="match status" value="1"/>
</dbReference>
<dbReference type="SMART" id="SM00326">
    <property type="entry name" value="SH3"/>
    <property type="match status" value="1"/>
</dbReference>
<organism evidence="5">
    <name type="scientific">Rhodotorula toruloides</name>
    <name type="common">Yeast</name>
    <name type="synonym">Rhodosporidium toruloides</name>
    <dbReference type="NCBI Taxonomy" id="5286"/>
    <lineage>
        <taxon>Eukaryota</taxon>
        <taxon>Fungi</taxon>
        <taxon>Dikarya</taxon>
        <taxon>Basidiomycota</taxon>
        <taxon>Pucciniomycotina</taxon>
        <taxon>Microbotryomycetes</taxon>
        <taxon>Sporidiobolales</taxon>
        <taxon>Sporidiobolaceae</taxon>
        <taxon>Rhodotorula</taxon>
    </lineage>
</organism>
<evidence type="ECO:0000259" key="4">
    <source>
        <dbReference type="PROSITE" id="PS50002"/>
    </source>
</evidence>
<dbReference type="SUPFAM" id="SSF50044">
    <property type="entry name" value="SH3-domain"/>
    <property type="match status" value="1"/>
</dbReference>
<feature type="region of interest" description="Disordered" evidence="3">
    <location>
        <begin position="644"/>
        <end position="685"/>
    </location>
</feature>
<name>A0A061AFY0_RHOTO</name>
<feature type="domain" description="SH3" evidence="4">
    <location>
        <begin position="686"/>
        <end position="743"/>
    </location>
</feature>
<feature type="compositionally biased region" description="Low complexity" evidence="3">
    <location>
        <begin position="601"/>
        <end position="618"/>
    </location>
</feature>
<dbReference type="AlphaFoldDB" id="A0A061AFY0"/>
<dbReference type="Pfam" id="PF00018">
    <property type="entry name" value="SH3_1"/>
    <property type="match status" value="1"/>
</dbReference>
<dbReference type="GO" id="GO:0051666">
    <property type="term" value="P:actin cortical patch localization"/>
    <property type="evidence" value="ECO:0007669"/>
    <property type="project" value="TreeGrafter"/>
</dbReference>
<evidence type="ECO:0000256" key="2">
    <source>
        <dbReference type="PROSITE-ProRule" id="PRU00192"/>
    </source>
</evidence>
<dbReference type="PRINTS" id="PR00452">
    <property type="entry name" value="SH3DOMAIN"/>
</dbReference>
<feature type="compositionally biased region" description="Low complexity" evidence="3">
    <location>
        <begin position="312"/>
        <end position="338"/>
    </location>
</feature>
<dbReference type="InterPro" id="IPR007461">
    <property type="entry name" value="Ysc84_actin-binding"/>
</dbReference>
<dbReference type="PRINTS" id="PR00499">
    <property type="entry name" value="P67PHOX"/>
</dbReference>
<dbReference type="OrthoDB" id="443981at2759"/>
<feature type="compositionally biased region" description="Low complexity" evidence="3">
    <location>
        <begin position="541"/>
        <end position="568"/>
    </location>
</feature>
<dbReference type="PANTHER" id="PTHR15629">
    <property type="entry name" value="SH3YL1 PROTEIN"/>
    <property type="match status" value="1"/>
</dbReference>
<sequence length="743" mass="77749">MPSNPLPMNLPAECRKAQKIFQSFVDPVNGLDHIIPPSVLRRAKGFCFMSVAKAGFVFSARAGSGIVIARLEDGTWSAPSAVGTAGGGVGFQVGVEVAEFLIILNSRAAVKSFMSAGSITVGGNMSIAAGPLGRNVEGTGALSAKGKVAAMYSYSRSKGLFGGASVEGSIIVERSDANAKAYGSNVTVTQLLSGQVEPPHWATGLISTVTRLASGLRSLPGGGWGLDSPLDSPYTPSSDIENDEEGYFSRARIEREKARREKEERDDVGLTPREYAENGYAFGSSYAAGGSASGNGSGIGTPEKEKSQIRAVLGSVGRSRSGSGASSTKKSSSLANNSYTPPATDDPFAEGPVPTGEARFETHFSSEFDFAAAQREGLALRPPDSLGMGRGSSTSGVKSPLPGTKEADLTDFGGDDYGKDDLRSSSPARQGNRSRSGSGTSWFSGGNKTSKPKLTKSRSSTVSNGLRERAEAMQWGNEQPAERRFGRRESGDSLDDEYERYKEREKEKASGGRFRASTVAAPSASGPVTAFDRAALSNQTRNRSASSPLAAPSRTSPFDSTSSLSSAASKDDPVPRSSRNAYSAKPWDSEDESFVAPSPSPARSPNRSRSGTTASSAAARAATANLDLRQVEADFAGVMDLSKHGGAGEVGSYSNGTRSRSSTIGGAGTPVGRSRSGTGTSTPGAGGIGRVVALYDFPGVETTDLPFKKGDVITILAKDDEEWWKGRLKLREGMLPRNYVEEL</sequence>
<reference evidence="5" key="1">
    <citation type="journal article" date="2014" name="Genome Announc.">
        <title>Draft genome sequence of Rhodosporidium toruloides CECT1137, an oleaginous yeast of biotechnological interest.</title>
        <authorList>
            <person name="Morin N."/>
            <person name="Calcas X."/>
            <person name="Devillers H."/>
            <person name="Durrens P."/>
            <person name="Sherman D.J."/>
            <person name="Nicaud J.-M."/>
            <person name="Neuveglise C."/>
        </authorList>
    </citation>
    <scope>NUCLEOTIDE SEQUENCE</scope>
    <source>
        <strain evidence="5">CECT1137</strain>
    </source>
</reference>
<protein>
    <submittedName>
        <fullName evidence="5">RHTO0S02e02432g1_1</fullName>
    </submittedName>
</protein>
<feature type="region of interest" description="Disordered" evidence="3">
    <location>
        <begin position="291"/>
        <end position="618"/>
    </location>
</feature>
<feature type="compositionally biased region" description="Basic and acidic residues" evidence="3">
    <location>
        <begin position="499"/>
        <end position="510"/>
    </location>
</feature>
<gene>
    <name evidence="5" type="ORF">RHTO0S_02e02432g</name>
</gene>
<feature type="compositionally biased region" description="Low complexity" evidence="3">
    <location>
        <begin position="670"/>
        <end position="683"/>
    </location>
</feature>
<dbReference type="EMBL" id="LK052937">
    <property type="protein sequence ID" value="CDR36457.1"/>
    <property type="molecule type" value="Genomic_DNA"/>
</dbReference>